<feature type="binding site" evidence="9">
    <location>
        <position position="141"/>
    </location>
    <ligand>
        <name>NADP(+)</name>
        <dbReference type="ChEBI" id="CHEBI:58349"/>
    </ligand>
</feature>
<evidence type="ECO:0000313" key="11">
    <source>
        <dbReference type="EMBL" id="CCB79131.1"/>
    </source>
</evidence>
<dbReference type="GO" id="GO:0050577">
    <property type="term" value="F:GDP-L-fucose synthase activity"/>
    <property type="evidence" value="ECO:0007669"/>
    <property type="project" value="UniProtKB-UniRule"/>
</dbReference>
<feature type="binding site" evidence="9">
    <location>
        <position position="302"/>
    </location>
    <ligand>
        <name>substrate</name>
    </ligand>
</feature>
<keyword evidence="6 9" id="KW-0413">Isomerase</keyword>
<evidence type="ECO:0000256" key="1">
    <source>
        <dbReference type="ARBA" id="ARBA00004883"/>
    </source>
</evidence>
<evidence type="ECO:0000256" key="7">
    <source>
        <dbReference type="ARBA" id="ARBA00023268"/>
    </source>
</evidence>
<evidence type="ECO:0000256" key="4">
    <source>
        <dbReference type="ARBA" id="ARBA00022857"/>
    </source>
</evidence>
<accession>F8KQX4</accession>
<dbReference type="eggNOG" id="COG0451">
    <property type="taxonomic scope" value="Bacteria"/>
</dbReference>
<dbReference type="PANTHER" id="PTHR43238">
    <property type="entry name" value="GDP-L-FUCOSE SYNTHASE"/>
    <property type="match status" value="1"/>
</dbReference>
<gene>
    <name evidence="9" type="primary">fcl</name>
    <name evidence="11" type="ordered locus">HBZC1_01450</name>
</gene>
<dbReference type="HAMAP" id="MF_00956">
    <property type="entry name" value="GDP_fucose_synth"/>
    <property type="match status" value="1"/>
</dbReference>
<sequence length="354" mass="39290">MQEGDRIFVAGHRGLVGRALVATLQEQGYTNLILKTHSELDLTQQSAVEQFFEIERPDVVILAAAKVGGILANNIYRAEFIYQNLAIQTNTIHCAYKYGVKKLLFLGSTCIYPKECPQPIKEQALLTSPLEPTNEPYAIAKIAGLKMCEAYNAQYGTHFISAMPTNLYGEHDNFDLQNSHVLPALLRKMHLAHLLEDNRLDLVLQDLQVSNQQEALNLLEQHGVSAQGVCIWGSGAPRREFLHVRDLARGCVFLLQHQQASSTLNHTNIGTGEDISIRDLATLIKEIVGFKGELVFDSSKPDGTLLKCSDVSKIARLGWRASIPLRRGIEEVYHLVIKTSRAVTGILEALKKLG</sequence>
<dbReference type="GO" id="GO:0070401">
    <property type="term" value="F:NADP+ binding"/>
    <property type="evidence" value="ECO:0007669"/>
    <property type="project" value="UniProtKB-UniRule"/>
</dbReference>
<evidence type="ECO:0000256" key="9">
    <source>
        <dbReference type="HAMAP-Rule" id="MF_00956"/>
    </source>
</evidence>
<dbReference type="GO" id="GO:0042351">
    <property type="term" value="P:'de novo' GDP-L-fucose biosynthetic process"/>
    <property type="evidence" value="ECO:0007669"/>
    <property type="project" value="UniProtKB-UniRule"/>
</dbReference>
<feature type="binding site" evidence="9">
    <location>
        <position position="188"/>
    </location>
    <ligand>
        <name>substrate</name>
    </ligand>
</feature>
<dbReference type="InterPro" id="IPR036291">
    <property type="entry name" value="NAD(P)-bd_dom_sf"/>
</dbReference>
<feature type="site" description="Important for catalytic activity" evidence="9">
    <location>
        <position position="108"/>
    </location>
</feature>
<dbReference type="RefSeq" id="WP_013889642.1">
    <property type="nucleotide sequence ID" value="NC_015674.1"/>
</dbReference>
<dbReference type="SUPFAM" id="SSF51735">
    <property type="entry name" value="NAD(P)-binding Rossmann-fold domains"/>
    <property type="match status" value="1"/>
</dbReference>
<feature type="binding site" evidence="9">
    <location>
        <begin position="106"/>
        <end position="109"/>
    </location>
    <ligand>
        <name>NADP(+)</name>
        <dbReference type="ChEBI" id="CHEBI:58349"/>
    </ligand>
</feature>
<reference evidence="11 12" key="1">
    <citation type="journal article" date="2011" name="J. Bacteriol.">
        <title>Genome sequence of Helicobacter bizzozeronii strain CIII-1, an isolate from human gastric mucosa.</title>
        <authorList>
            <person name="Schott T."/>
            <person name="Rossi M."/>
            <person name="Hanninen M.L."/>
        </authorList>
    </citation>
    <scope>NUCLEOTIDE SEQUENCE [LARGE SCALE GENOMIC DNA]</scope>
    <source>
        <strain evidence="11 12">CIII-1</strain>
    </source>
</reference>
<dbReference type="KEGG" id="hbi:HBZC1_01450"/>
<feature type="binding site" evidence="9">
    <location>
        <begin position="164"/>
        <end position="167"/>
    </location>
    <ligand>
        <name>NADP(+)</name>
        <dbReference type="ChEBI" id="CHEBI:58349"/>
    </ligand>
</feature>
<dbReference type="AlphaFoldDB" id="F8KQX4"/>
<dbReference type="EC" id="1.1.1.271" evidence="3 9"/>
<dbReference type="Pfam" id="PF01370">
    <property type="entry name" value="Epimerase"/>
    <property type="match status" value="1"/>
</dbReference>
<protein>
    <recommendedName>
        <fullName evidence="3 9">GDP-L-fucose synthase</fullName>
        <ecNumber evidence="3 9">1.1.1.271</ecNumber>
    </recommendedName>
    <alternativeName>
        <fullName evidence="9">GDP-4-keto-6-deoxy-D-mannose-3,5-epimerase-4-reductase</fullName>
    </alternativeName>
</protein>
<dbReference type="Proteomes" id="UP000008387">
    <property type="component" value="Chromosome"/>
</dbReference>
<keyword evidence="12" id="KW-1185">Reference proteome</keyword>
<evidence type="ECO:0000256" key="8">
    <source>
        <dbReference type="ARBA" id="ARBA00051935"/>
    </source>
</evidence>
<dbReference type="Gene3D" id="3.40.50.720">
    <property type="entry name" value="NAD(P)-binding Rossmann-like Domain"/>
    <property type="match status" value="1"/>
</dbReference>
<dbReference type="InterPro" id="IPR028614">
    <property type="entry name" value="GDP_fucose/colitose_synth"/>
</dbReference>
<organism evidence="11 12">
    <name type="scientific">Helicobacter bizzozeronii (strain CIII-1)</name>
    <dbReference type="NCBI Taxonomy" id="1002804"/>
    <lineage>
        <taxon>Bacteria</taxon>
        <taxon>Pseudomonadati</taxon>
        <taxon>Campylobacterota</taxon>
        <taxon>Epsilonproteobacteria</taxon>
        <taxon>Campylobacterales</taxon>
        <taxon>Helicobacteraceae</taxon>
        <taxon>Helicobacter</taxon>
    </lineage>
</organism>
<comment type="function">
    <text evidence="9">Catalyzes the two-step NADP-dependent conversion of GDP-4-dehydro-6-deoxy-D-mannose to GDP-fucose, involving an epimerase and a reductase reaction.</text>
</comment>
<evidence type="ECO:0000256" key="3">
    <source>
        <dbReference type="ARBA" id="ARBA00012371"/>
    </source>
</evidence>
<feature type="site" description="Important for catalytic activity" evidence="9">
    <location>
        <position position="110"/>
    </location>
</feature>
<feature type="binding site" evidence="9">
    <location>
        <position position="180"/>
    </location>
    <ligand>
        <name>NADP(+)</name>
        <dbReference type="ChEBI" id="CHEBI:58349"/>
    </ligand>
</feature>
<dbReference type="UniPathway" id="UPA00128">
    <property type="reaction ID" value="UER00191"/>
</dbReference>
<dbReference type="InterPro" id="IPR001509">
    <property type="entry name" value="Epimerase_deHydtase"/>
</dbReference>
<feature type="binding site" evidence="9">
    <location>
        <position position="232"/>
    </location>
    <ligand>
        <name>substrate</name>
    </ligand>
</feature>
<comment type="catalytic activity">
    <reaction evidence="8 9">
        <text>GDP-beta-L-fucose + NADP(+) = GDP-4-dehydro-alpha-D-rhamnose + NADPH + H(+)</text>
        <dbReference type="Rhea" id="RHEA:18885"/>
        <dbReference type="ChEBI" id="CHEBI:15378"/>
        <dbReference type="ChEBI" id="CHEBI:57273"/>
        <dbReference type="ChEBI" id="CHEBI:57783"/>
        <dbReference type="ChEBI" id="CHEBI:57964"/>
        <dbReference type="ChEBI" id="CHEBI:58349"/>
        <dbReference type="EC" id="1.1.1.271"/>
    </reaction>
</comment>
<dbReference type="CDD" id="cd05239">
    <property type="entry name" value="GDP_FS_SDR_e"/>
    <property type="match status" value="1"/>
</dbReference>
<evidence type="ECO:0000313" key="12">
    <source>
        <dbReference type="Proteomes" id="UP000008387"/>
    </source>
</evidence>
<comment type="similarity">
    <text evidence="2 9">Belongs to the NAD(P)-dependent epimerase/dehydratase family. Fucose synthase subfamily.</text>
</comment>
<feature type="binding site" evidence="9">
    <location>
        <begin position="11"/>
        <end position="17"/>
    </location>
    <ligand>
        <name>NADP(+)</name>
        <dbReference type="ChEBI" id="CHEBI:58349"/>
    </ligand>
</feature>
<keyword evidence="7 9" id="KW-0511">Multifunctional enzyme</keyword>
<evidence type="ECO:0000256" key="2">
    <source>
        <dbReference type="ARBA" id="ARBA00005959"/>
    </source>
</evidence>
<dbReference type="FunFam" id="3.40.50.720:FF:000101">
    <property type="entry name" value="GDP-L-fucose synthase"/>
    <property type="match status" value="1"/>
</dbReference>
<name>F8KQX4_HELBC</name>
<keyword evidence="4 9" id="KW-0521">NADP</keyword>
<evidence type="ECO:0000259" key="10">
    <source>
        <dbReference type="Pfam" id="PF01370"/>
    </source>
</evidence>
<dbReference type="EMBL" id="FR871757">
    <property type="protein sequence ID" value="CCB79131.1"/>
    <property type="molecule type" value="Genomic_DNA"/>
</dbReference>
<feature type="binding site" evidence="9">
    <location>
        <position position="239"/>
    </location>
    <ligand>
        <name>substrate</name>
    </ligand>
</feature>
<feature type="domain" description="NAD-dependent epimerase/dehydratase" evidence="10">
    <location>
        <begin position="7"/>
        <end position="270"/>
    </location>
</feature>
<keyword evidence="5 9" id="KW-0560">Oxidoreductase</keyword>
<dbReference type="GO" id="GO:0016853">
    <property type="term" value="F:isomerase activity"/>
    <property type="evidence" value="ECO:0007669"/>
    <property type="project" value="UniProtKB-KW"/>
</dbReference>
<evidence type="ECO:0000256" key="6">
    <source>
        <dbReference type="ARBA" id="ARBA00023235"/>
    </source>
</evidence>
<evidence type="ECO:0000256" key="5">
    <source>
        <dbReference type="ARBA" id="ARBA00023002"/>
    </source>
</evidence>
<dbReference type="STRING" id="1002804.HBZC1_01450"/>
<dbReference type="Gene3D" id="3.90.25.10">
    <property type="entry name" value="UDP-galactose 4-epimerase, domain 1"/>
    <property type="match status" value="1"/>
</dbReference>
<dbReference type="PANTHER" id="PTHR43238:SF1">
    <property type="entry name" value="GDP-L-FUCOSE SYNTHASE"/>
    <property type="match status" value="1"/>
</dbReference>
<proteinExistence type="inferred from homology"/>
<dbReference type="HOGENOM" id="CLU_007383_18_0_7"/>
<feature type="active site" description="Proton donor/acceptor" evidence="9">
    <location>
        <position position="137"/>
    </location>
</feature>
<comment type="pathway">
    <text evidence="1 9">Nucleotide-sugar biosynthesis; GDP-L-fucose biosynthesis via de novo pathway; GDP-L-fucose from GDP-alpha-D-mannose: step 2/2.</text>
</comment>